<protein>
    <submittedName>
        <fullName evidence="1">Uncharacterized protein</fullName>
    </submittedName>
</protein>
<evidence type="ECO:0000313" key="2">
    <source>
        <dbReference type="Proteomes" id="UP000472276"/>
    </source>
</evidence>
<reference evidence="2" key="1">
    <citation type="submission" date="2020-03" db="EMBL/GenBank/DDBJ databases">
        <title>Evolution of repeat sequences and sex chromosomes of tilapia species revealed by chromosome-level genomes.</title>
        <authorList>
            <person name="Xu L."/>
            <person name="Tao W."/>
            <person name="Wang D."/>
            <person name="Zhou Q."/>
        </authorList>
    </citation>
    <scope>NUCLEOTIDE SEQUENCE [LARGE SCALE GENOMIC DNA]</scope>
    <source>
        <strain evidence="2">Israel</strain>
    </source>
</reference>
<accession>A0AAZ1XXQ8</accession>
<proteinExistence type="predicted"/>
<dbReference type="Proteomes" id="UP000472276">
    <property type="component" value="Unassembled WGS sequence"/>
</dbReference>
<reference evidence="1" key="2">
    <citation type="submission" date="2025-08" db="UniProtKB">
        <authorList>
            <consortium name="Ensembl"/>
        </authorList>
    </citation>
    <scope>IDENTIFICATION</scope>
</reference>
<dbReference type="Ensembl" id="ENSOABT00000085538.1">
    <property type="protein sequence ID" value="ENSOABP00000072330.1"/>
    <property type="gene ID" value="ENSOABG00000029398.1"/>
</dbReference>
<keyword evidence="2" id="KW-1185">Reference proteome</keyword>
<reference evidence="1" key="3">
    <citation type="submission" date="2025-09" db="UniProtKB">
        <authorList>
            <consortium name="Ensembl"/>
        </authorList>
    </citation>
    <scope>IDENTIFICATION</scope>
</reference>
<name>A0AAZ1XXQ8_OREAU</name>
<dbReference type="InterPro" id="IPR013783">
    <property type="entry name" value="Ig-like_fold"/>
</dbReference>
<dbReference type="Gene3D" id="2.60.40.10">
    <property type="entry name" value="Immunoglobulins"/>
    <property type="match status" value="1"/>
</dbReference>
<sequence length="70" mass="7700">MELKAVCVSGGTWGIKMPQNINVVSGTCVTIPCFFDVARNHKINLDHTCEAYWVSGACGIKEIVLLLQYI</sequence>
<organism evidence="1 2">
    <name type="scientific">Oreochromis aureus</name>
    <name type="common">Israeli tilapia</name>
    <name type="synonym">Chromis aureus</name>
    <dbReference type="NCBI Taxonomy" id="47969"/>
    <lineage>
        <taxon>Eukaryota</taxon>
        <taxon>Metazoa</taxon>
        <taxon>Chordata</taxon>
        <taxon>Craniata</taxon>
        <taxon>Vertebrata</taxon>
        <taxon>Euteleostomi</taxon>
        <taxon>Actinopterygii</taxon>
        <taxon>Neopterygii</taxon>
        <taxon>Teleostei</taxon>
        <taxon>Neoteleostei</taxon>
        <taxon>Acanthomorphata</taxon>
        <taxon>Ovalentaria</taxon>
        <taxon>Cichlomorphae</taxon>
        <taxon>Cichliformes</taxon>
        <taxon>Cichlidae</taxon>
        <taxon>African cichlids</taxon>
        <taxon>Pseudocrenilabrinae</taxon>
        <taxon>Oreochromini</taxon>
        <taxon>Oreochromis</taxon>
    </lineage>
</organism>
<evidence type="ECO:0000313" key="1">
    <source>
        <dbReference type="Ensembl" id="ENSOABP00000072330.1"/>
    </source>
</evidence>
<dbReference type="AlphaFoldDB" id="A0AAZ1XXQ8"/>